<dbReference type="EMBL" id="DXCL01000014">
    <property type="protein sequence ID" value="HIZ03127.1"/>
    <property type="molecule type" value="Genomic_DNA"/>
</dbReference>
<protein>
    <submittedName>
        <fullName evidence="3">DUF4097 domain-containing protein</fullName>
    </submittedName>
</protein>
<reference evidence="3" key="1">
    <citation type="journal article" date="2021" name="PeerJ">
        <title>Extensive microbial diversity within the chicken gut microbiome revealed by metagenomics and culture.</title>
        <authorList>
            <person name="Gilroy R."/>
            <person name="Ravi A."/>
            <person name="Getino M."/>
            <person name="Pursley I."/>
            <person name="Horton D.L."/>
            <person name="Alikhan N.F."/>
            <person name="Baker D."/>
            <person name="Gharbi K."/>
            <person name="Hall N."/>
            <person name="Watson M."/>
            <person name="Adriaenssens E.M."/>
            <person name="Foster-Nyarko E."/>
            <person name="Jarju S."/>
            <person name="Secka A."/>
            <person name="Antonio M."/>
            <person name="Oren A."/>
            <person name="Chaudhuri R.R."/>
            <person name="La Ragione R."/>
            <person name="Hildebrand F."/>
            <person name="Pallen M.J."/>
        </authorList>
    </citation>
    <scope>NUCLEOTIDE SEQUENCE</scope>
    <source>
        <strain evidence="3">CHK187-5294</strain>
    </source>
</reference>
<comment type="caution">
    <text evidence="3">The sequence shown here is derived from an EMBL/GenBank/DDBJ whole genome shotgun (WGS) entry which is preliminary data.</text>
</comment>
<evidence type="ECO:0000259" key="2">
    <source>
        <dbReference type="Pfam" id="PF13349"/>
    </source>
</evidence>
<dbReference type="AlphaFoldDB" id="A0A9D2CYC8"/>
<feature type="chain" id="PRO_5039499292" evidence="1">
    <location>
        <begin position="21"/>
        <end position="220"/>
    </location>
</feature>
<feature type="domain" description="DUF4097" evidence="2">
    <location>
        <begin position="40"/>
        <end position="218"/>
    </location>
</feature>
<dbReference type="InterPro" id="IPR025164">
    <property type="entry name" value="Toastrack_DUF4097"/>
</dbReference>
<feature type="signal peptide" evidence="1">
    <location>
        <begin position="1"/>
        <end position="20"/>
    </location>
</feature>
<gene>
    <name evidence="3" type="ORF">H9727_02455</name>
</gene>
<dbReference type="Pfam" id="PF13349">
    <property type="entry name" value="DUF4097"/>
    <property type="match status" value="1"/>
</dbReference>
<keyword evidence="1" id="KW-0732">Signal</keyword>
<reference evidence="3" key="2">
    <citation type="submission" date="2021-04" db="EMBL/GenBank/DDBJ databases">
        <authorList>
            <person name="Gilroy R."/>
        </authorList>
    </citation>
    <scope>NUCLEOTIDE SEQUENCE</scope>
    <source>
        <strain evidence="3">CHK187-5294</strain>
    </source>
</reference>
<name>A0A9D2CYC8_9FIRM</name>
<dbReference type="Proteomes" id="UP000824132">
    <property type="component" value="Unassembled WGS sequence"/>
</dbReference>
<sequence>MKKIRALLFILAGVFVFSFAGCSNGGTFTEKSYSSGESEIKSVSIDVTDRELEIGTSEDGQIHVKYFDSEKEYLDISVSENQELLIKLVIDKDWTDYIGTKPSAEYRKIAVEIPDGLLVSFTAKTTNENIKVNPLSFAESVSLDSNGGDVTFERVSVGKSVSLTAKNGNIQGTLIGGWDDFSITCTIKKGDSNLPESKEDGDKTLTADCNNGDINIEFVQ</sequence>
<dbReference type="PROSITE" id="PS51257">
    <property type="entry name" value="PROKAR_LIPOPROTEIN"/>
    <property type="match status" value="1"/>
</dbReference>
<organism evidence="3 4">
    <name type="scientific">Candidatus Borkfalkia avistercoris</name>
    <dbReference type="NCBI Taxonomy" id="2838504"/>
    <lineage>
        <taxon>Bacteria</taxon>
        <taxon>Bacillati</taxon>
        <taxon>Bacillota</taxon>
        <taxon>Clostridia</taxon>
        <taxon>Christensenellales</taxon>
        <taxon>Christensenellaceae</taxon>
        <taxon>Candidatus Borkfalkia</taxon>
    </lineage>
</organism>
<evidence type="ECO:0000313" key="3">
    <source>
        <dbReference type="EMBL" id="HIZ03127.1"/>
    </source>
</evidence>
<proteinExistence type="predicted"/>
<evidence type="ECO:0000256" key="1">
    <source>
        <dbReference type="SAM" id="SignalP"/>
    </source>
</evidence>
<evidence type="ECO:0000313" key="4">
    <source>
        <dbReference type="Proteomes" id="UP000824132"/>
    </source>
</evidence>
<accession>A0A9D2CYC8</accession>